<evidence type="ECO:0000313" key="3">
    <source>
        <dbReference type="Proteomes" id="UP000283805"/>
    </source>
</evidence>
<evidence type="ECO:0000256" key="1">
    <source>
        <dbReference type="SAM" id="MobiDB-lite"/>
    </source>
</evidence>
<name>A0A3R7GV86_9EURY</name>
<proteinExistence type="predicted"/>
<gene>
    <name evidence="2" type="ORF">ATJ93_1594</name>
</gene>
<accession>A0A3R7GV86</accession>
<dbReference type="EMBL" id="RAPO01000002">
    <property type="protein sequence ID" value="RKD94752.1"/>
    <property type="molecule type" value="Genomic_DNA"/>
</dbReference>
<sequence>MRSEVTPNVAQSESGRSDLERPDIYECHPKLADTVTGIDKSDLLIVNGDSRTWEVTDIVDREFDDQDDDRESKRAIRLTTRGRSDEPNAVFALVLVTYPDRYHCRLHVLRTPNWYEENETYPVESVRVLDMEPTWTVVHSSSNVFHLPDPRAAGRGEAHPACHGSPNTAEDADYRFARHYTVRSSCRPCMDCARRYQPVNVSRITCPDCDRGIAGGVLLGANVSALGGVELTCPNPNCQFEGVVSLRFGK</sequence>
<feature type="region of interest" description="Disordered" evidence="1">
    <location>
        <begin position="1"/>
        <end position="22"/>
    </location>
</feature>
<protein>
    <submittedName>
        <fullName evidence="2">Uncharacterized protein</fullName>
    </submittedName>
</protein>
<reference evidence="2 3" key="1">
    <citation type="submission" date="2018-09" db="EMBL/GenBank/DDBJ databases">
        <title>Genomic Encyclopedia of Archaeal and Bacterial Type Strains, Phase II (KMG-II): from individual species to whole genera.</title>
        <authorList>
            <person name="Goeker M."/>
        </authorList>
    </citation>
    <scope>NUCLEOTIDE SEQUENCE [LARGE SCALE GENOMIC DNA]</scope>
    <source>
        <strain evidence="2 3">DSM 13151</strain>
    </source>
</reference>
<dbReference type="RefSeq" id="WP_147376637.1">
    <property type="nucleotide sequence ID" value="NZ_RAPO01000002.1"/>
</dbReference>
<keyword evidence="3" id="KW-1185">Reference proteome</keyword>
<dbReference type="OrthoDB" id="221780at2157"/>
<organism evidence="2 3">
    <name type="scientific">Halopiger aswanensis</name>
    <dbReference type="NCBI Taxonomy" id="148449"/>
    <lineage>
        <taxon>Archaea</taxon>
        <taxon>Methanobacteriati</taxon>
        <taxon>Methanobacteriota</taxon>
        <taxon>Stenosarchaea group</taxon>
        <taxon>Halobacteria</taxon>
        <taxon>Halobacteriales</taxon>
        <taxon>Natrialbaceae</taxon>
        <taxon>Halopiger</taxon>
    </lineage>
</organism>
<dbReference type="AlphaFoldDB" id="A0A3R7GV86"/>
<comment type="caution">
    <text evidence="2">The sequence shown here is derived from an EMBL/GenBank/DDBJ whole genome shotgun (WGS) entry which is preliminary data.</text>
</comment>
<dbReference type="Proteomes" id="UP000283805">
    <property type="component" value="Unassembled WGS sequence"/>
</dbReference>
<evidence type="ECO:0000313" key="2">
    <source>
        <dbReference type="EMBL" id="RKD94752.1"/>
    </source>
</evidence>
<feature type="compositionally biased region" description="Polar residues" evidence="1">
    <location>
        <begin position="1"/>
        <end position="14"/>
    </location>
</feature>